<feature type="transmembrane region" description="Helical" evidence="2">
    <location>
        <begin position="117"/>
        <end position="135"/>
    </location>
</feature>
<feature type="transmembrane region" description="Helical" evidence="2">
    <location>
        <begin position="85"/>
        <end position="105"/>
    </location>
</feature>
<feature type="transmembrane region" description="Helical" evidence="2">
    <location>
        <begin position="253"/>
        <end position="271"/>
    </location>
</feature>
<dbReference type="InterPro" id="IPR000620">
    <property type="entry name" value="EamA_dom"/>
</dbReference>
<feature type="transmembrane region" description="Helical" evidence="2">
    <location>
        <begin position="29"/>
        <end position="50"/>
    </location>
</feature>
<sequence>MPAKRSSIACILLACVCWSFGGLLSKLVPWNALTIAGFRALVAAIVLGAVRKSYRPTNTFGTWLGAFGVMGTSVLFVFANKLTSAANAIVLQYAMPVVVILFEAVVQRKKPSRLDTVSVLVVLLGVVLCFCQGLSGGGMLGNALAISSAFTYAIVYLAARRPDCDALSYSYQGNLIAALLVLYMPFDAGVTANVGHFAAALGMGASLTLGYLFFSIGMRQGVSSVTAAIVSNIEPILNPTWCFLFLGENPGPLSIAGALVVLAAVTGYTVLSSRRRA</sequence>
<keyword evidence="2" id="KW-0812">Transmembrane</keyword>
<dbReference type="PANTHER" id="PTHR22911:SF79">
    <property type="entry name" value="MOBA-LIKE NTP TRANSFERASE DOMAIN-CONTAINING PROTEIN"/>
    <property type="match status" value="1"/>
</dbReference>
<feature type="transmembrane region" description="Helical" evidence="2">
    <location>
        <begin position="141"/>
        <end position="159"/>
    </location>
</feature>
<evidence type="ECO:0000313" key="5">
    <source>
        <dbReference type="Proteomes" id="UP000824260"/>
    </source>
</evidence>
<accession>A0A9D0ZL14</accession>
<keyword evidence="2" id="KW-0472">Membrane</keyword>
<comment type="similarity">
    <text evidence="1">Belongs to the EamA transporter family.</text>
</comment>
<evidence type="ECO:0000313" key="4">
    <source>
        <dbReference type="EMBL" id="HIQ82485.1"/>
    </source>
</evidence>
<feature type="transmembrane region" description="Helical" evidence="2">
    <location>
        <begin position="62"/>
        <end position="79"/>
    </location>
</feature>
<name>A0A9D0ZL14_9FIRM</name>
<keyword evidence="2" id="KW-1133">Transmembrane helix</keyword>
<dbReference type="AlphaFoldDB" id="A0A9D0ZL14"/>
<dbReference type="EMBL" id="DVFZ01000051">
    <property type="protein sequence ID" value="HIQ82485.1"/>
    <property type="molecule type" value="Genomic_DNA"/>
</dbReference>
<reference evidence="4" key="2">
    <citation type="journal article" date="2021" name="PeerJ">
        <title>Extensive microbial diversity within the chicken gut microbiome revealed by metagenomics and culture.</title>
        <authorList>
            <person name="Gilroy R."/>
            <person name="Ravi A."/>
            <person name="Getino M."/>
            <person name="Pursley I."/>
            <person name="Horton D.L."/>
            <person name="Alikhan N.F."/>
            <person name="Baker D."/>
            <person name="Gharbi K."/>
            <person name="Hall N."/>
            <person name="Watson M."/>
            <person name="Adriaenssens E.M."/>
            <person name="Foster-Nyarko E."/>
            <person name="Jarju S."/>
            <person name="Secka A."/>
            <person name="Antonio M."/>
            <person name="Oren A."/>
            <person name="Chaudhuri R.R."/>
            <person name="La Ragione R."/>
            <person name="Hildebrand F."/>
            <person name="Pallen M.J."/>
        </authorList>
    </citation>
    <scope>NUCLEOTIDE SEQUENCE</scope>
    <source>
        <strain evidence="4">ChiSjej6B24-2974</strain>
    </source>
</reference>
<feature type="transmembrane region" description="Helical" evidence="2">
    <location>
        <begin position="226"/>
        <end position="247"/>
    </location>
</feature>
<protein>
    <submittedName>
        <fullName evidence="4">DMT family transporter</fullName>
    </submittedName>
</protein>
<dbReference type="Pfam" id="PF00892">
    <property type="entry name" value="EamA"/>
    <property type="match status" value="2"/>
</dbReference>
<proteinExistence type="inferred from homology"/>
<dbReference type="PANTHER" id="PTHR22911">
    <property type="entry name" value="ACYL-MALONYL CONDENSING ENZYME-RELATED"/>
    <property type="match status" value="1"/>
</dbReference>
<comment type="caution">
    <text evidence="4">The sequence shown here is derived from an EMBL/GenBank/DDBJ whole genome shotgun (WGS) entry which is preliminary data.</text>
</comment>
<gene>
    <name evidence="4" type="ORF">IAA52_05225</name>
</gene>
<evidence type="ECO:0000259" key="3">
    <source>
        <dbReference type="Pfam" id="PF00892"/>
    </source>
</evidence>
<organism evidence="4 5">
    <name type="scientific">Candidatus Pullichristensenella stercorigallinarum</name>
    <dbReference type="NCBI Taxonomy" id="2840909"/>
    <lineage>
        <taxon>Bacteria</taxon>
        <taxon>Bacillati</taxon>
        <taxon>Bacillota</taxon>
        <taxon>Clostridia</taxon>
        <taxon>Candidatus Pullichristensenella</taxon>
    </lineage>
</organism>
<feature type="domain" description="EamA" evidence="3">
    <location>
        <begin position="140"/>
        <end position="266"/>
    </location>
</feature>
<reference evidence="4" key="1">
    <citation type="submission" date="2020-10" db="EMBL/GenBank/DDBJ databases">
        <authorList>
            <person name="Gilroy R."/>
        </authorList>
    </citation>
    <scope>NUCLEOTIDE SEQUENCE</scope>
    <source>
        <strain evidence="4">ChiSjej6B24-2974</strain>
    </source>
</reference>
<dbReference type="InterPro" id="IPR037185">
    <property type="entry name" value="EmrE-like"/>
</dbReference>
<feature type="domain" description="EamA" evidence="3">
    <location>
        <begin position="7"/>
        <end position="129"/>
    </location>
</feature>
<dbReference type="Proteomes" id="UP000824260">
    <property type="component" value="Unassembled WGS sequence"/>
</dbReference>
<dbReference type="SUPFAM" id="SSF103481">
    <property type="entry name" value="Multidrug resistance efflux transporter EmrE"/>
    <property type="match status" value="2"/>
</dbReference>
<feature type="transmembrane region" description="Helical" evidence="2">
    <location>
        <begin position="192"/>
        <end position="214"/>
    </location>
</feature>
<dbReference type="GO" id="GO:0016020">
    <property type="term" value="C:membrane"/>
    <property type="evidence" value="ECO:0007669"/>
    <property type="project" value="InterPro"/>
</dbReference>
<evidence type="ECO:0000256" key="2">
    <source>
        <dbReference type="SAM" id="Phobius"/>
    </source>
</evidence>
<feature type="transmembrane region" description="Helical" evidence="2">
    <location>
        <begin position="166"/>
        <end position="186"/>
    </location>
</feature>
<evidence type="ECO:0000256" key="1">
    <source>
        <dbReference type="ARBA" id="ARBA00007362"/>
    </source>
</evidence>